<keyword evidence="6" id="KW-0378">Hydrolase</keyword>
<keyword evidence="7" id="KW-0539">Nucleus</keyword>
<evidence type="ECO:0000256" key="7">
    <source>
        <dbReference type="ARBA" id="ARBA00023242"/>
    </source>
</evidence>
<organism evidence="9 10">
    <name type="scientific">Photinus pyralis</name>
    <name type="common">Common eastern firefly</name>
    <name type="synonym">Lampyris pyralis</name>
    <dbReference type="NCBI Taxonomy" id="7054"/>
    <lineage>
        <taxon>Eukaryota</taxon>
        <taxon>Metazoa</taxon>
        <taxon>Ecdysozoa</taxon>
        <taxon>Arthropoda</taxon>
        <taxon>Hexapoda</taxon>
        <taxon>Insecta</taxon>
        <taxon>Pterygota</taxon>
        <taxon>Neoptera</taxon>
        <taxon>Endopterygota</taxon>
        <taxon>Coleoptera</taxon>
        <taxon>Polyphaga</taxon>
        <taxon>Elateriformia</taxon>
        <taxon>Elateroidea</taxon>
        <taxon>Lampyridae</taxon>
        <taxon>Lampyrinae</taxon>
        <taxon>Photinus</taxon>
    </lineage>
</organism>
<comment type="subcellular location">
    <subcellularLocation>
        <location evidence="2">Nucleus</location>
    </subcellularLocation>
</comment>
<dbReference type="GO" id="GO:0005634">
    <property type="term" value="C:nucleus"/>
    <property type="evidence" value="ECO:0007669"/>
    <property type="project" value="UniProtKB-SubCell"/>
</dbReference>
<evidence type="ECO:0000256" key="6">
    <source>
        <dbReference type="ARBA" id="ARBA00022801"/>
    </source>
</evidence>
<feature type="domain" description="DDE Tnp4" evidence="8">
    <location>
        <begin position="66"/>
        <end position="216"/>
    </location>
</feature>
<dbReference type="InterPro" id="IPR045249">
    <property type="entry name" value="HARBI1-like"/>
</dbReference>
<sequence length="285" mass="32424">MYHAILAIFDAQYLATGASFRSLAFSFRMSHTTIRQVVYETCEAIWNTLYQKHMPFPTESMFSSIAEQFYRKLELNVLRNLGLVDAQYKFICVEVGSYGKQSDGGIFTTSSLYHHLEQNTFCVPGPKTVPGTNIIVPHVFVGDAAYPLKQYLMRPFSGHNLSQEQENFNYCLSRARRLVECAFGIITSKWRILKTEIELAPDKVDLIVKCICLLHNIIIDLEGNPHIIKDIVKDLAHYTNTTQHSTSRQMSVKIKCIRLNKDPLTCPTRHDTASADVGRIFIAQP</sequence>
<dbReference type="Proteomes" id="UP000327044">
    <property type="component" value="Unassembled WGS sequence"/>
</dbReference>
<evidence type="ECO:0000313" key="10">
    <source>
        <dbReference type="Proteomes" id="UP000327044"/>
    </source>
</evidence>
<dbReference type="InterPro" id="IPR027806">
    <property type="entry name" value="HARBI1_dom"/>
</dbReference>
<evidence type="ECO:0000313" key="9">
    <source>
        <dbReference type="EMBL" id="KAB0802364.1"/>
    </source>
</evidence>
<protein>
    <recommendedName>
        <fullName evidence="8">DDE Tnp4 domain-containing protein</fullName>
    </recommendedName>
</protein>
<keyword evidence="5" id="KW-0479">Metal-binding</keyword>
<proteinExistence type="inferred from homology"/>
<evidence type="ECO:0000256" key="3">
    <source>
        <dbReference type="ARBA" id="ARBA00006958"/>
    </source>
</evidence>
<evidence type="ECO:0000256" key="2">
    <source>
        <dbReference type="ARBA" id="ARBA00004123"/>
    </source>
</evidence>
<dbReference type="GO" id="GO:0016787">
    <property type="term" value="F:hydrolase activity"/>
    <property type="evidence" value="ECO:0007669"/>
    <property type="project" value="UniProtKB-KW"/>
</dbReference>
<keyword evidence="10" id="KW-1185">Reference proteome</keyword>
<dbReference type="GO" id="GO:0046872">
    <property type="term" value="F:metal ion binding"/>
    <property type="evidence" value="ECO:0007669"/>
    <property type="project" value="UniProtKB-KW"/>
</dbReference>
<dbReference type="Pfam" id="PF13359">
    <property type="entry name" value="DDE_Tnp_4"/>
    <property type="match status" value="1"/>
</dbReference>
<comment type="caution">
    <text evidence="9">The sequence shown here is derived from an EMBL/GenBank/DDBJ whole genome shotgun (WGS) entry which is preliminary data.</text>
</comment>
<dbReference type="GO" id="GO:0004518">
    <property type="term" value="F:nuclease activity"/>
    <property type="evidence" value="ECO:0007669"/>
    <property type="project" value="UniProtKB-KW"/>
</dbReference>
<name>A0A5N4AYE9_PHOPY</name>
<evidence type="ECO:0000256" key="1">
    <source>
        <dbReference type="ARBA" id="ARBA00001968"/>
    </source>
</evidence>
<dbReference type="AlphaFoldDB" id="A0A5N4AYE9"/>
<evidence type="ECO:0000259" key="8">
    <source>
        <dbReference type="Pfam" id="PF13359"/>
    </source>
</evidence>
<keyword evidence="4" id="KW-0540">Nuclease</keyword>
<gene>
    <name evidence="9" type="ORF">PPYR_04550</name>
</gene>
<comment type="similarity">
    <text evidence="3">Belongs to the HARBI1 family.</text>
</comment>
<evidence type="ECO:0000256" key="4">
    <source>
        <dbReference type="ARBA" id="ARBA00022722"/>
    </source>
</evidence>
<comment type="cofactor">
    <cofactor evidence="1">
        <name>a divalent metal cation</name>
        <dbReference type="ChEBI" id="CHEBI:60240"/>
    </cofactor>
</comment>
<dbReference type="PANTHER" id="PTHR22930:SF269">
    <property type="entry name" value="NUCLEASE HARBI1-LIKE PROTEIN"/>
    <property type="match status" value="1"/>
</dbReference>
<reference evidence="9 10" key="1">
    <citation type="journal article" date="2018" name="Elife">
        <title>Firefly genomes illuminate parallel origins of bioluminescence in beetles.</title>
        <authorList>
            <person name="Fallon T.R."/>
            <person name="Lower S.E."/>
            <person name="Chang C.H."/>
            <person name="Bessho-Uehara M."/>
            <person name="Martin G.J."/>
            <person name="Bewick A.J."/>
            <person name="Behringer M."/>
            <person name="Debat H.J."/>
            <person name="Wong I."/>
            <person name="Day J.C."/>
            <person name="Suvorov A."/>
            <person name="Silva C.J."/>
            <person name="Stanger-Hall K.F."/>
            <person name="Hall D.W."/>
            <person name="Schmitz R.J."/>
            <person name="Nelson D.R."/>
            <person name="Lewis S.M."/>
            <person name="Shigenobu S."/>
            <person name="Bybee S.M."/>
            <person name="Larracuente A.M."/>
            <person name="Oba Y."/>
            <person name="Weng J.K."/>
        </authorList>
    </citation>
    <scope>NUCLEOTIDE SEQUENCE [LARGE SCALE GENOMIC DNA]</scope>
    <source>
        <strain evidence="9">1611_PpyrPB1</strain>
        <tissue evidence="9">Whole body</tissue>
    </source>
</reference>
<dbReference type="EMBL" id="VVIM01000002">
    <property type="protein sequence ID" value="KAB0802364.1"/>
    <property type="molecule type" value="Genomic_DNA"/>
</dbReference>
<dbReference type="PANTHER" id="PTHR22930">
    <property type="match status" value="1"/>
</dbReference>
<evidence type="ECO:0000256" key="5">
    <source>
        <dbReference type="ARBA" id="ARBA00022723"/>
    </source>
</evidence>
<dbReference type="InParanoid" id="A0A5N4AYE9"/>
<accession>A0A5N4AYE9</accession>